<feature type="domain" description="AAA" evidence="9">
    <location>
        <begin position="41"/>
        <end position="185"/>
    </location>
</feature>
<keyword evidence="6" id="KW-0067">ATP-binding</keyword>
<organism evidence="10 11">
    <name type="scientific">Paenibacillus oenotherae</name>
    <dbReference type="NCBI Taxonomy" id="1435645"/>
    <lineage>
        <taxon>Bacteria</taxon>
        <taxon>Bacillati</taxon>
        <taxon>Bacillota</taxon>
        <taxon>Bacilli</taxon>
        <taxon>Bacillales</taxon>
        <taxon>Paenibacillaceae</taxon>
        <taxon>Paenibacillus</taxon>
    </lineage>
</organism>
<comment type="catalytic activity">
    <reaction evidence="8">
        <text>L-tyrosyl-[protein] + ATP = O-phospho-L-tyrosyl-[protein] + ADP + H(+)</text>
        <dbReference type="Rhea" id="RHEA:10596"/>
        <dbReference type="Rhea" id="RHEA-COMP:10136"/>
        <dbReference type="Rhea" id="RHEA-COMP:20101"/>
        <dbReference type="ChEBI" id="CHEBI:15378"/>
        <dbReference type="ChEBI" id="CHEBI:30616"/>
        <dbReference type="ChEBI" id="CHEBI:46858"/>
        <dbReference type="ChEBI" id="CHEBI:61978"/>
        <dbReference type="ChEBI" id="CHEBI:456216"/>
        <dbReference type="EC" id="2.7.10.2"/>
    </reaction>
</comment>
<comment type="similarity">
    <text evidence="1">Belongs to the CpsD/CapB family.</text>
</comment>
<name>A0ABS7DA28_9BACL</name>
<accession>A0ABS7DA28</accession>
<evidence type="ECO:0000256" key="7">
    <source>
        <dbReference type="ARBA" id="ARBA00023137"/>
    </source>
</evidence>
<proteinExistence type="inferred from homology"/>
<evidence type="ECO:0000313" key="11">
    <source>
        <dbReference type="Proteomes" id="UP000812277"/>
    </source>
</evidence>
<dbReference type="Proteomes" id="UP000812277">
    <property type="component" value="Unassembled WGS sequence"/>
</dbReference>
<gene>
    <name evidence="10" type="ORF">K0T92_18515</name>
</gene>
<evidence type="ECO:0000259" key="9">
    <source>
        <dbReference type="Pfam" id="PF13614"/>
    </source>
</evidence>
<dbReference type="PANTHER" id="PTHR32309:SF13">
    <property type="entry name" value="FERRIC ENTEROBACTIN TRANSPORT PROTEIN FEPE"/>
    <property type="match status" value="1"/>
</dbReference>
<keyword evidence="3" id="KW-0808">Transferase</keyword>
<dbReference type="NCBIfam" id="TIGR01007">
    <property type="entry name" value="eps_fam"/>
    <property type="match status" value="1"/>
</dbReference>
<dbReference type="GO" id="GO:0016301">
    <property type="term" value="F:kinase activity"/>
    <property type="evidence" value="ECO:0007669"/>
    <property type="project" value="UniProtKB-KW"/>
</dbReference>
<evidence type="ECO:0000256" key="1">
    <source>
        <dbReference type="ARBA" id="ARBA00007316"/>
    </source>
</evidence>
<dbReference type="Gene3D" id="3.40.50.300">
    <property type="entry name" value="P-loop containing nucleotide triphosphate hydrolases"/>
    <property type="match status" value="1"/>
</dbReference>
<dbReference type="InterPro" id="IPR025669">
    <property type="entry name" value="AAA_dom"/>
</dbReference>
<dbReference type="InterPro" id="IPR027417">
    <property type="entry name" value="P-loop_NTPase"/>
</dbReference>
<reference evidence="10 11" key="1">
    <citation type="submission" date="2021-07" db="EMBL/GenBank/DDBJ databases">
        <title>Paenibacillus radiodurans sp. nov., isolated from the southeastern edge of Tengger Desert.</title>
        <authorList>
            <person name="Zhang G."/>
        </authorList>
    </citation>
    <scope>NUCLEOTIDE SEQUENCE [LARGE SCALE GENOMIC DNA]</scope>
    <source>
        <strain evidence="10 11">DT7-4</strain>
    </source>
</reference>
<protein>
    <recommendedName>
        <fullName evidence="2">non-specific protein-tyrosine kinase</fullName>
        <ecNumber evidence="2">2.7.10.2</ecNumber>
    </recommendedName>
</protein>
<evidence type="ECO:0000313" key="10">
    <source>
        <dbReference type="EMBL" id="MBW7476715.1"/>
    </source>
</evidence>
<evidence type="ECO:0000256" key="2">
    <source>
        <dbReference type="ARBA" id="ARBA00011903"/>
    </source>
</evidence>
<dbReference type="EMBL" id="JAHZIJ010000016">
    <property type="protein sequence ID" value="MBW7476715.1"/>
    <property type="molecule type" value="Genomic_DNA"/>
</dbReference>
<evidence type="ECO:0000256" key="4">
    <source>
        <dbReference type="ARBA" id="ARBA00022741"/>
    </source>
</evidence>
<keyword evidence="5 10" id="KW-0418">Kinase</keyword>
<evidence type="ECO:0000256" key="3">
    <source>
        <dbReference type="ARBA" id="ARBA00022679"/>
    </source>
</evidence>
<dbReference type="Pfam" id="PF13614">
    <property type="entry name" value="AAA_31"/>
    <property type="match status" value="1"/>
</dbReference>
<dbReference type="SUPFAM" id="SSF52540">
    <property type="entry name" value="P-loop containing nucleoside triphosphate hydrolases"/>
    <property type="match status" value="1"/>
</dbReference>
<sequence length="221" mass="24295">MSRSTHRNQLITMISPTSPASEAYKILRTNIEISNIEQDLQTIMVTSTKKSEGKSSVAANLAVAYAQSNKKVLLIDADMRNPAQHHIFNLSNRIGLSSLLNQKFEWSDAAIASPVENLTIITAGSAPHNPSEMLASKFMIHMLEELKERFEVIIIDTPPFLSVADAQIVASKCDGVILVIDSGEVNKDVAQKAKENLEFVKAKLIGVVLNNVNRRDASGYY</sequence>
<dbReference type="InterPro" id="IPR050445">
    <property type="entry name" value="Bact_polysacc_biosynth/exp"/>
</dbReference>
<dbReference type="EC" id="2.7.10.2" evidence="2"/>
<evidence type="ECO:0000256" key="8">
    <source>
        <dbReference type="ARBA" id="ARBA00051245"/>
    </source>
</evidence>
<comment type="caution">
    <text evidence="10">The sequence shown here is derived from an EMBL/GenBank/DDBJ whole genome shotgun (WGS) entry which is preliminary data.</text>
</comment>
<evidence type="ECO:0000256" key="6">
    <source>
        <dbReference type="ARBA" id="ARBA00022840"/>
    </source>
</evidence>
<keyword evidence="7" id="KW-0829">Tyrosine-protein kinase</keyword>
<keyword evidence="4" id="KW-0547">Nucleotide-binding</keyword>
<dbReference type="RefSeq" id="WP_219873968.1">
    <property type="nucleotide sequence ID" value="NZ_JAHZIJ010000016.1"/>
</dbReference>
<dbReference type="CDD" id="cd05387">
    <property type="entry name" value="BY-kinase"/>
    <property type="match status" value="1"/>
</dbReference>
<dbReference type="InterPro" id="IPR005702">
    <property type="entry name" value="Wzc-like_C"/>
</dbReference>
<evidence type="ECO:0000256" key="5">
    <source>
        <dbReference type="ARBA" id="ARBA00022777"/>
    </source>
</evidence>
<keyword evidence="11" id="KW-1185">Reference proteome</keyword>
<dbReference type="PANTHER" id="PTHR32309">
    <property type="entry name" value="TYROSINE-PROTEIN KINASE"/>
    <property type="match status" value="1"/>
</dbReference>